<comment type="caution">
    <text evidence="3">The sequence shown here is derived from an EMBL/GenBank/DDBJ whole genome shotgun (WGS) entry which is preliminary data.</text>
</comment>
<sequence>MSSDQRLTCTTCRASDVDAEHVDRCAARAKARADAIAHGRGDTGIHATKTADLWAHIHTRTGDPEVARDITKQVIDLGWRPVVGHHDLWTAPSGRGDETDRAIRALTTDPRATARETTEPEEGER</sequence>
<protein>
    <submittedName>
        <fullName evidence="3">Uncharacterized protein</fullName>
    </submittedName>
</protein>
<gene>
    <name evidence="2" type="ORF">BJZ21_000008</name>
    <name evidence="3" type="ORF">BJZ21_004040</name>
</gene>
<dbReference type="EMBL" id="JACCBG010000001">
    <property type="protein sequence ID" value="NYD39925.1"/>
    <property type="molecule type" value="Genomic_DNA"/>
</dbReference>
<reference evidence="3 4" key="1">
    <citation type="submission" date="2020-07" db="EMBL/GenBank/DDBJ databases">
        <title>Sequencing the genomes of 1000 actinobacteria strains.</title>
        <authorList>
            <person name="Klenk H.-P."/>
        </authorList>
    </citation>
    <scope>NUCLEOTIDE SEQUENCE [LARGE SCALE GENOMIC DNA]</scope>
    <source>
        <strain evidence="3 4">DSM 21350</strain>
    </source>
</reference>
<feature type="region of interest" description="Disordered" evidence="1">
    <location>
        <begin position="89"/>
        <end position="125"/>
    </location>
</feature>
<evidence type="ECO:0000313" key="4">
    <source>
        <dbReference type="Proteomes" id="UP000535511"/>
    </source>
</evidence>
<evidence type="ECO:0000313" key="3">
    <source>
        <dbReference type="EMBL" id="NYD43957.1"/>
    </source>
</evidence>
<dbReference type="RefSeq" id="WP_179661878.1">
    <property type="nucleotide sequence ID" value="NZ_JACCBG010000001.1"/>
</dbReference>
<proteinExistence type="predicted"/>
<keyword evidence="4" id="KW-1185">Reference proteome</keyword>
<evidence type="ECO:0000313" key="2">
    <source>
        <dbReference type="EMBL" id="NYD39925.1"/>
    </source>
</evidence>
<dbReference type="Proteomes" id="UP000535511">
    <property type="component" value="Unassembled WGS sequence"/>
</dbReference>
<evidence type="ECO:0000256" key="1">
    <source>
        <dbReference type="SAM" id="MobiDB-lite"/>
    </source>
</evidence>
<dbReference type="AlphaFoldDB" id="A0A7Y9JCI9"/>
<organism evidence="3 4">
    <name type="scientific">Nocardioides panaciterrulae</name>
    <dbReference type="NCBI Taxonomy" id="661492"/>
    <lineage>
        <taxon>Bacteria</taxon>
        <taxon>Bacillati</taxon>
        <taxon>Actinomycetota</taxon>
        <taxon>Actinomycetes</taxon>
        <taxon>Propionibacteriales</taxon>
        <taxon>Nocardioidaceae</taxon>
        <taxon>Nocardioides</taxon>
    </lineage>
</organism>
<dbReference type="EMBL" id="JACCBG010000001">
    <property type="protein sequence ID" value="NYD43957.1"/>
    <property type="molecule type" value="Genomic_DNA"/>
</dbReference>
<name>A0A7Y9JCI9_9ACTN</name>
<accession>A0A7Y9JCI9</accession>